<dbReference type="EMBL" id="PDUD01000023">
    <property type="protein sequence ID" value="PHN05025.1"/>
    <property type="molecule type" value="Genomic_DNA"/>
</dbReference>
<name>A0A2D0N963_FLAN2</name>
<gene>
    <name evidence="1" type="ORF">CRP01_18535</name>
</gene>
<evidence type="ECO:0000313" key="2">
    <source>
        <dbReference type="Proteomes" id="UP000223913"/>
    </source>
</evidence>
<reference evidence="1 2" key="1">
    <citation type="submission" date="2017-10" db="EMBL/GenBank/DDBJ databases">
        <title>The draft genome sequence of Lewinella nigricans NBRC 102662.</title>
        <authorList>
            <person name="Wang K."/>
        </authorList>
    </citation>
    <scope>NUCLEOTIDE SEQUENCE [LARGE SCALE GENOMIC DNA]</scope>
    <source>
        <strain evidence="1 2">NBRC 102662</strain>
    </source>
</reference>
<accession>A0A2D0N963</accession>
<evidence type="ECO:0000313" key="1">
    <source>
        <dbReference type="EMBL" id="PHN05025.1"/>
    </source>
</evidence>
<organism evidence="1 2">
    <name type="scientific">Flavilitoribacter nigricans (strain ATCC 23147 / DSM 23189 / NBRC 102662 / NCIMB 1420 / SS-2)</name>
    <name type="common">Lewinella nigricans</name>
    <dbReference type="NCBI Taxonomy" id="1122177"/>
    <lineage>
        <taxon>Bacteria</taxon>
        <taxon>Pseudomonadati</taxon>
        <taxon>Bacteroidota</taxon>
        <taxon>Saprospiria</taxon>
        <taxon>Saprospirales</taxon>
        <taxon>Lewinellaceae</taxon>
        <taxon>Flavilitoribacter</taxon>
    </lineage>
</organism>
<keyword evidence="2" id="KW-1185">Reference proteome</keyword>
<comment type="caution">
    <text evidence="1">The sequence shown here is derived from an EMBL/GenBank/DDBJ whole genome shotgun (WGS) entry which is preliminary data.</text>
</comment>
<dbReference type="AlphaFoldDB" id="A0A2D0N963"/>
<sequence>MTLLLLLTATLSLSAQLKHTQHQTFQLDSIDQVLIDLVDPYTVETWAGNQLMTETQVQLYQASESVLQFFLKNERYTIVSDSNSTELMSLLSKDTERKRIRTKFGECEERITVRIFVPKNFEQKGEKLWARPPKTEEEK</sequence>
<proteinExistence type="predicted"/>
<protein>
    <submittedName>
        <fullName evidence="1">Uncharacterized protein</fullName>
    </submittedName>
</protein>
<dbReference type="Proteomes" id="UP000223913">
    <property type="component" value="Unassembled WGS sequence"/>
</dbReference>